<organism evidence="1 2">
    <name type="scientific">Burkholderia pseudomallei (strain 1106a)</name>
    <dbReference type="NCBI Taxonomy" id="357348"/>
    <lineage>
        <taxon>Bacteria</taxon>
        <taxon>Pseudomonadati</taxon>
        <taxon>Pseudomonadota</taxon>
        <taxon>Betaproteobacteria</taxon>
        <taxon>Burkholderiales</taxon>
        <taxon>Burkholderiaceae</taxon>
        <taxon>Burkholderia</taxon>
        <taxon>pseudomallei group</taxon>
    </lineage>
</organism>
<accession>A3NXQ3</accession>
<dbReference type="AlphaFoldDB" id="A3NXQ3"/>
<reference evidence="1 2" key="1">
    <citation type="submission" date="2007-02" db="EMBL/GenBank/DDBJ databases">
        <authorList>
            <person name="DeShazer D."/>
            <person name="Woods D.E."/>
            <person name="Nierman W.C."/>
        </authorList>
    </citation>
    <scope>NUCLEOTIDE SEQUENCE [LARGE SCALE GENOMIC DNA]</scope>
    <source>
        <strain evidence="1 2">1106a</strain>
    </source>
</reference>
<dbReference type="KEGG" id="bpl:BURPS1106A_2880"/>
<dbReference type="EMBL" id="CP000572">
    <property type="protein sequence ID" value="ABN92491.1"/>
    <property type="molecule type" value="Genomic_DNA"/>
</dbReference>
<evidence type="ECO:0000313" key="1">
    <source>
        <dbReference type="EMBL" id="ABN92491.1"/>
    </source>
</evidence>
<sequence length="72" mass="7942">MLSTETARLDAYSTLIPRHPGKRGAARRASCFVLRASCFVLRASCFVLRAACGVRRRAASARTASSSRTRRR</sequence>
<protein>
    <submittedName>
        <fullName evidence="1">Uncharacterized protein</fullName>
    </submittedName>
</protein>
<dbReference type="Proteomes" id="UP000006738">
    <property type="component" value="Chromosome I"/>
</dbReference>
<evidence type="ECO:0000313" key="2">
    <source>
        <dbReference type="Proteomes" id="UP000006738"/>
    </source>
</evidence>
<dbReference type="HOGENOM" id="CLU_186645_0_0_4"/>
<proteinExistence type="predicted"/>
<name>A3NXQ3_BURP0</name>
<gene>
    <name evidence="1" type="ordered locus">BURPS1106A_2880</name>
</gene>